<dbReference type="PANTHER" id="PTHR33470">
    <property type="entry name" value="OS01G0164075 PROTEIN"/>
    <property type="match status" value="1"/>
</dbReference>
<dbReference type="Proteomes" id="UP001237642">
    <property type="component" value="Unassembled WGS sequence"/>
</dbReference>
<accession>A0AAD8MV94</accession>
<reference evidence="3" key="1">
    <citation type="submission" date="2023-02" db="EMBL/GenBank/DDBJ databases">
        <title>Genome of toxic invasive species Heracleum sosnowskyi carries increased number of genes despite the absence of recent whole-genome duplications.</title>
        <authorList>
            <person name="Schelkunov M."/>
            <person name="Shtratnikova V."/>
            <person name="Makarenko M."/>
            <person name="Klepikova A."/>
            <person name="Omelchenko D."/>
            <person name="Novikova G."/>
            <person name="Obukhova E."/>
            <person name="Bogdanov V."/>
            <person name="Penin A."/>
            <person name="Logacheva M."/>
        </authorList>
    </citation>
    <scope>NUCLEOTIDE SEQUENCE</scope>
    <source>
        <strain evidence="3">Hsosn_3</strain>
        <tissue evidence="3">Leaf</tissue>
    </source>
</reference>
<feature type="compositionally biased region" description="Polar residues" evidence="2">
    <location>
        <begin position="31"/>
        <end position="52"/>
    </location>
</feature>
<evidence type="ECO:0000313" key="3">
    <source>
        <dbReference type="EMBL" id="KAK1385113.1"/>
    </source>
</evidence>
<dbReference type="GO" id="GO:0071944">
    <property type="term" value="C:cell periphery"/>
    <property type="evidence" value="ECO:0007669"/>
    <property type="project" value="TreeGrafter"/>
</dbReference>
<feature type="compositionally biased region" description="Polar residues" evidence="2">
    <location>
        <begin position="60"/>
        <end position="82"/>
    </location>
</feature>
<evidence type="ECO:0000256" key="2">
    <source>
        <dbReference type="SAM" id="MobiDB-lite"/>
    </source>
</evidence>
<protein>
    <submittedName>
        <fullName evidence="3">Uncharacterized protein</fullName>
    </submittedName>
</protein>
<evidence type="ECO:0000256" key="1">
    <source>
        <dbReference type="ARBA" id="ARBA00022729"/>
    </source>
</evidence>
<keyword evidence="4" id="KW-1185">Reference proteome</keyword>
<proteinExistence type="predicted"/>
<dbReference type="AlphaFoldDB" id="A0AAD8MV94"/>
<evidence type="ECO:0000313" key="4">
    <source>
        <dbReference type="Proteomes" id="UP001237642"/>
    </source>
</evidence>
<dbReference type="EMBL" id="JAUIZM010000005">
    <property type="protein sequence ID" value="KAK1385113.1"/>
    <property type="molecule type" value="Genomic_DNA"/>
</dbReference>
<comment type="caution">
    <text evidence="3">The sequence shown here is derived from an EMBL/GenBank/DDBJ whole genome shotgun (WGS) entry which is preliminary data.</text>
</comment>
<feature type="compositionally biased region" description="Basic and acidic residues" evidence="2">
    <location>
        <begin position="9"/>
        <end position="19"/>
    </location>
</feature>
<feature type="compositionally biased region" description="Polar residues" evidence="2">
    <location>
        <begin position="91"/>
        <end position="111"/>
    </location>
</feature>
<sequence length="245" mass="25994">MDSTDDEATDRAAGCERPVKTRTKNTHKTLAGNNNGANEASRSETLGNQNVGNEAGRSENVGNQTAGNEAGRSQNVGNQTAGNEAGRSETVVGNQSSGTAKNVPTRTDNAGSQGGILSKKPRQYKKNTPLDAIARITCVAVDRKGYETAPFSKLSSPANAKGYYFVTLSPAELERGWRLRECEVYLEKSPVKSCNVPTDVNNGKTGATLPSPRLLKTMNLYSIPAFVYTPKAPAAAAKPPVSRGY</sequence>
<name>A0AAD8MV94_9APIA</name>
<reference evidence="3" key="2">
    <citation type="submission" date="2023-05" db="EMBL/GenBank/DDBJ databases">
        <authorList>
            <person name="Schelkunov M.I."/>
        </authorList>
    </citation>
    <scope>NUCLEOTIDE SEQUENCE</scope>
    <source>
        <strain evidence="3">Hsosn_3</strain>
        <tissue evidence="3">Leaf</tissue>
    </source>
</reference>
<dbReference type="Pfam" id="PF01190">
    <property type="entry name" value="Pollen_Ole_e_1"/>
    <property type="match status" value="1"/>
</dbReference>
<dbReference type="PANTHER" id="PTHR33470:SF40">
    <property type="entry name" value="PROTEIN SEED AND ROOT HAIR PROTECTIVE PROTEIN"/>
    <property type="match status" value="1"/>
</dbReference>
<feature type="region of interest" description="Disordered" evidence="2">
    <location>
        <begin position="1"/>
        <end position="123"/>
    </location>
</feature>
<gene>
    <name evidence="3" type="ORF">POM88_022848</name>
</gene>
<organism evidence="3 4">
    <name type="scientific">Heracleum sosnowskyi</name>
    <dbReference type="NCBI Taxonomy" id="360622"/>
    <lineage>
        <taxon>Eukaryota</taxon>
        <taxon>Viridiplantae</taxon>
        <taxon>Streptophyta</taxon>
        <taxon>Embryophyta</taxon>
        <taxon>Tracheophyta</taxon>
        <taxon>Spermatophyta</taxon>
        <taxon>Magnoliopsida</taxon>
        <taxon>eudicotyledons</taxon>
        <taxon>Gunneridae</taxon>
        <taxon>Pentapetalae</taxon>
        <taxon>asterids</taxon>
        <taxon>campanulids</taxon>
        <taxon>Apiales</taxon>
        <taxon>Apiaceae</taxon>
        <taxon>Apioideae</taxon>
        <taxon>apioid superclade</taxon>
        <taxon>Tordylieae</taxon>
        <taxon>Tordyliinae</taxon>
        <taxon>Heracleum</taxon>
    </lineage>
</organism>
<keyword evidence="1" id="KW-0732">Signal</keyword>